<dbReference type="OrthoDB" id="667524at2"/>
<dbReference type="Gene3D" id="2.180.10.10">
    <property type="entry name" value="RHS repeat-associated core"/>
    <property type="match status" value="1"/>
</dbReference>
<gene>
    <name evidence="1" type="ORF">GA0116948_1102</name>
</gene>
<dbReference type="STRING" id="1335309.GA0116948_1102"/>
<name>A0A1C4EU25_9BACT</name>
<dbReference type="AlphaFoldDB" id="A0A1C4EU25"/>
<dbReference type="RefSeq" id="WP_089713255.1">
    <property type="nucleotide sequence ID" value="NZ_FMAR01000010.1"/>
</dbReference>
<organism evidence="1 2">
    <name type="scientific">Chitinophaga costaii</name>
    <dbReference type="NCBI Taxonomy" id="1335309"/>
    <lineage>
        <taxon>Bacteria</taxon>
        <taxon>Pseudomonadati</taxon>
        <taxon>Bacteroidota</taxon>
        <taxon>Chitinophagia</taxon>
        <taxon>Chitinophagales</taxon>
        <taxon>Chitinophagaceae</taxon>
        <taxon>Chitinophaga</taxon>
    </lineage>
</organism>
<proteinExistence type="predicted"/>
<evidence type="ECO:0000313" key="1">
    <source>
        <dbReference type="EMBL" id="SCC47119.1"/>
    </source>
</evidence>
<dbReference type="Proteomes" id="UP000242818">
    <property type="component" value="Unassembled WGS sequence"/>
</dbReference>
<accession>A0A1C4EU25</accession>
<keyword evidence="2" id="KW-1185">Reference proteome</keyword>
<protein>
    <submittedName>
        <fullName evidence="1">RHS repeat-associated core domain-containing protein</fullName>
    </submittedName>
</protein>
<dbReference type="EMBL" id="FMAR01000010">
    <property type="protein sequence ID" value="SCC47119.1"/>
    <property type="molecule type" value="Genomic_DNA"/>
</dbReference>
<dbReference type="NCBIfam" id="TIGR03696">
    <property type="entry name" value="Rhs_assc_core"/>
    <property type="match status" value="1"/>
</dbReference>
<evidence type="ECO:0000313" key="2">
    <source>
        <dbReference type="Proteomes" id="UP000242818"/>
    </source>
</evidence>
<sequence length="333" mass="36435">MRQVGANTMQWQQLAPSAPIVAKKTGFLYINISNESATDVYFDNLVVSHTSGPLLEETHYYPFGLTMAGISSKALKSASYPENRLKFNGKELQSEEFTDGSGLELYDYGARMQDPQIGRWWTVDPLADKMRRFSPLVSAFDNPLRFLDADGMAPDDFVKDKSGNIRWDNNANSQASTKTDETYLGKTLTFNFNSYIDGKTWDGPTLFGLVDPSGNKLTSTVTLQASENDKGQLTGITASSEVKVGHTPFGMARGSYPGEGGDNNTFSDSKTKSQGGTLSSYSMTFEQHASVSKAEEFSLNAIGFKIVDVAQKLNVNYDSKSGLIQTGRYGAIL</sequence>
<reference evidence="1 2" key="1">
    <citation type="submission" date="2016-08" db="EMBL/GenBank/DDBJ databases">
        <authorList>
            <person name="Seilhamer J.J."/>
        </authorList>
    </citation>
    <scope>NUCLEOTIDE SEQUENCE [LARGE SCALE GENOMIC DNA]</scope>
    <source>
        <strain evidence="1 2">A37T2</strain>
    </source>
</reference>
<dbReference type="InterPro" id="IPR022385">
    <property type="entry name" value="Rhs_assc_core"/>
</dbReference>